<evidence type="ECO:0000313" key="7">
    <source>
        <dbReference type="Proteomes" id="UP001516061"/>
    </source>
</evidence>
<dbReference type="Pfam" id="PF03466">
    <property type="entry name" value="LysR_substrate"/>
    <property type="match status" value="1"/>
</dbReference>
<dbReference type="SUPFAM" id="SSF46785">
    <property type="entry name" value="Winged helix' DNA-binding domain"/>
    <property type="match status" value="1"/>
</dbReference>
<dbReference type="InterPro" id="IPR000847">
    <property type="entry name" value="LysR_HTH_N"/>
</dbReference>
<keyword evidence="4" id="KW-0804">Transcription</keyword>
<comment type="similarity">
    <text evidence="1">Belongs to the LysR transcriptional regulatory family.</text>
</comment>
<reference evidence="6 7" key="1">
    <citation type="submission" date="2020-05" db="EMBL/GenBank/DDBJ databases">
        <title>Genomic Encyclopedia of Type Strains, Phase IV (KMG-V): Genome sequencing to study the core and pangenomes of soil and plant-associated prokaryotes.</title>
        <authorList>
            <person name="Whitman W."/>
        </authorList>
    </citation>
    <scope>NUCLEOTIDE SEQUENCE [LARGE SCALE GENOMIC DNA]</scope>
    <source>
        <strain evidence="6 7">C29</strain>
    </source>
</reference>
<evidence type="ECO:0000256" key="2">
    <source>
        <dbReference type="ARBA" id="ARBA00023015"/>
    </source>
</evidence>
<feature type="domain" description="HTH lysR-type" evidence="5">
    <location>
        <begin position="3"/>
        <end position="60"/>
    </location>
</feature>
<dbReference type="Pfam" id="PF00126">
    <property type="entry name" value="HTH_1"/>
    <property type="match status" value="1"/>
</dbReference>
<keyword evidence="3 6" id="KW-0238">DNA-binding</keyword>
<dbReference type="GO" id="GO:0003677">
    <property type="term" value="F:DNA binding"/>
    <property type="evidence" value="ECO:0007669"/>
    <property type="project" value="UniProtKB-KW"/>
</dbReference>
<comment type="caution">
    <text evidence="6">The sequence shown here is derived from an EMBL/GenBank/DDBJ whole genome shotgun (WGS) entry which is preliminary data.</text>
</comment>
<accession>A0ABX2G8E1</accession>
<dbReference type="Proteomes" id="UP001516061">
    <property type="component" value="Unassembled WGS sequence"/>
</dbReference>
<keyword evidence="7" id="KW-1185">Reference proteome</keyword>
<evidence type="ECO:0000256" key="4">
    <source>
        <dbReference type="ARBA" id="ARBA00023163"/>
    </source>
</evidence>
<dbReference type="SUPFAM" id="SSF53850">
    <property type="entry name" value="Periplasmic binding protein-like II"/>
    <property type="match status" value="1"/>
</dbReference>
<dbReference type="InterPro" id="IPR036388">
    <property type="entry name" value="WH-like_DNA-bd_sf"/>
</dbReference>
<dbReference type="CDD" id="cd08419">
    <property type="entry name" value="PBP2_CbbR_RubisCO_like"/>
    <property type="match status" value="1"/>
</dbReference>
<proteinExistence type="inferred from homology"/>
<dbReference type="InterPro" id="IPR036390">
    <property type="entry name" value="WH_DNA-bd_sf"/>
</dbReference>
<evidence type="ECO:0000313" key="6">
    <source>
        <dbReference type="EMBL" id="NRT58601.1"/>
    </source>
</evidence>
<organism evidence="6 7">
    <name type="scientific">Sphaerotilus uruguayifluvii</name>
    <dbReference type="NCBI Taxonomy" id="2735897"/>
    <lineage>
        <taxon>Bacteria</taxon>
        <taxon>Pseudomonadati</taxon>
        <taxon>Pseudomonadota</taxon>
        <taxon>Betaproteobacteria</taxon>
        <taxon>Burkholderiales</taxon>
        <taxon>Sphaerotilaceae</taxon>
        <taxon>Sphaerotilus</taxon>
    </lineage>
</organism>
<gene>
    <name evidence="6" type="ORF">HNQ01_004370</name>
</gene>
<dbReference type="EMBL" id="JABSNM010000034">
    <property type="protein sequence ID" value="NRT58601.1"/>
    <property type="molecule type" value="Genomic_DNA"/>
</dbReference>
<evidence type="ECO:0000256" key="1">
    <source>
        <dbReference type="ARBA" id="ARBA00009437"/>
    </source>
</evidence>
<dbReference type="Gene3D" id="3.40.190.290">
    <property type="match status" value="1"/>
</dbReference>
<dbReference type="PROSITE" id="PS50931">
    <property type="entry name" value="HTH_LYSR"/>
    <property type="match status" value="1"/>
</dbReference>
<keyword evidence="2" id="KW-0805">Transcription regulation</keyword>
<protein>
    <submittedName>
        <fullName evidence="6">DNA-binding transcriptional LysR family regulator</fullName>
    </submittedName>
</protein>
<evidence type="ECO:0000259" key="5">
    <source>
        <dbReference type="PROSITE" id="PS50931"/>
    </source>
</evidence>
<dbReference type="PANTHER" id="PTHR30419">
    <property type="entry name" value="HTH-TYPE TRANSCRIPTIONAL REGULATOR YBHD"/>
    <property type="match status" value="1"/>
</dbReference>
<dbReference type="InterPro" id="IPR005119">
    <property type="entry name" value="LysR_subst-bd"/>
</dbReference>
<dbReference type="RefSeq" id="WP_173807612.1">
    <property type="nucleotide sequence ID" value="NZ_JABSNM010000034.1"/>
</dbReference>
<sequence>MNISFRQLRLFLALAEQGSVSAAARALHVTQPTASMQLREIQEAAGLPLYTLVGRRVQLTEAGEALAATARRMLDDWIDWEQQLAAWKGLASGRLRVAVVSTAKYFVPRLLGSFCAQYPDIDIRLEVLNRDGVVQRLREQRDDLAIMSMPPADLALDDAVFLPNPLVLIAPGDHPLAQAEALTLDDLAGERFILRERGSGTRMAADAHFRAVGFRPQLRLELGSNEAIKEAVAGGLGLSVLSAHTLHGRAREHGVQVLPVAGFPLTGHWHVVHRQGRALSPVARVFREHLLGQAGRVAAEVALLGCAISP</sequence>
<evidence type="ECO:0000256" key="3">
    <source>
        <dbReference type="ARBA" id="ARBA00023125"/>
    </source>
</evidence>
<name>A0ABX2G8E1_9BURK</name>
<dbReference type="InterPro" id="IPR050950">
    <property type="entry name" value="HTH-type_LysR_regulators"/>
</dbReference>
<dbReference type="Gene3D" id="1.10.10.10">
    <property type="entry name" value="Winged helix-like DNA-binding domain superfamily/Winged helix DNA-binding domain"/>
    <property type="match status" value="1"/>
</dbReference>